<keyword evidence="10 12" id="KW-0496">Mitochondrion</keyword>
<keyword evidence="6 12" id="KW-0679">Respiratory chain</keyword>
<evidence type="ECO:0000256" key="5">
    <source>
        <dbReference type="ARBA" id="ARBA00022448"/>
    </source>
</evidence>
<dbReference type="Pfam" id="PF04800">
    <property type="entry name" value="NDUS4"/>
    <property type="match status" value="1"/>
</dbReference>
<evidence type="ECO:0000313" key="13">
    <source>
        <dbReference type="Ensembl" id="ENSCMIP00000048402.1"/>
    </source>
</evidence>
<reference evidence="14" key="2">
    <citation type="journal article" date="2007" name="PLoS Biol.">
        <title>Survey sequencing and comparative analysis of the elephant shark (Callorhinchus milii) genome.</title>
        <authorList>
            <person name="Venkatesh B."/>
            <person name="Kirkness E.F."/>
            <person name="Loh Y.H."/>
            <person name="Halpern A.L."/>
            <person name="Lee A.P."/>
            <person name="Johnson J."/>
            <person name="Dandona N."/>
            <person name="Viswanathan L.D."/>
            <person name="Tay A."/>
            <person name="Venter J.C."/>
            <person name="Strausberg R.L."/>
            <person name="Brenner S."/>
        </authorList>
    </citation>
    <scope>NUCLEOTIDE SEQUENCE [LARGE SCALE GENOMIC DNA]</scope>
</reference>
<evidence type="ECO:0000256" key="11">
    <source>
        <dbReference type="ARBA" id="ARBA00023136"/>
    </source>
</evidence>
<evidence type="ECO:0000256" key="2">
    <source>
        <dbReference type="ARBA" id="ARBA00004443"/>
    </source>
</evidence>
<evidence type="ECO:0000256" key="6">
    <source>
        <dbReference type="ARBA" id="ARBA00022660"/>
    </source>
</evidence>
<dbReference type="InterPro" id="IPR038532">
    <property type="entry name" value="NDUFS4-like_sf"/>
</dbReference>
<keyword evidence="9 12" id="KW-0249">Electron transport</keyword>
<dbReference type="PANTHER" id="PTHR12219">
    <property type="entry name" value="NADH-UBIQUINONE OXIDOREDUCTASE"/>
    <property type="match status" value="1"/>
</dbReference>
<evidence type="ECO:0000256" key="12">
    <source>
        <dbReference type="RuleBase" id="RU367010"/>
    </source>
</evidence>
<evidence type="ECO:0000256" key="4">
    <source>
        <dbReference type="ARBA" id="ARBA00015796"/>
    </source>
</evidence>
<keyword evidence="11 12" id="KW-0472">Membrane</keyword>
<dbReference type="GO" id="GO:0022900">
    <property type="term" value="P:electron transport chain"/>
    <property type="evidence" value="ECO:0007669"/>
    <property type="project" value="InterPro"/>
</dbReference>
<keyword evidence="8 12" id="KW-0809">Transit peptide</keyword>
<dbReference type="STRING" id="7868.ENSCMIP00000048402"/>
<keyword evidence="7 12" id="KW-0999">Mitochondrion inner membrane</keyword>
<reference evidence="14" key="3">
    <citation type="journal article" date="2014" name="Nature">
        <title>Elephant shark genome provides unique insights into gnathostome evolution.</title>
        <authorList>
            <consortium name="International Elephant Shark Genome Sequencing Consortium"/>
            <person name="Venkatesh B."/>
            <person name="Lee A.P."/>
            <person name="Ravi V."/>
            <person name="Maurya A.K."/>
            <person name="Lian M.M."/>
            <person name="Swann J.B."/>
            <person name="Ohta Y."/>
            <person name="Flajnik M.F."/>
            <person name="Sutoh Y."/>
            <person name="Kasahara M."/>
            <person name="Hoon S."/>
            <person name="Gangu V."/>
            <person name="Roy S.W."/>
            <person name="Irimia M."/>
            <person name="Korzh V."/>
            <person name="Kondrychyn I."/>
            <person name="Lim Z.W."/>
            <person name="Tay B.H."/>
            <person name="Tohari S."/>
            <person name="Kong K.W."/>
            <person name="Ho S."/>
            <person name="Lorente-Galdos B."/>
            <person name="Quilez J."/>
            <person name="Marques-Bonet T."/>
            <person name="Raney B.J."/>
            <person name="Ingham P.W."/>
            <person name="Tay A."/>
            <person name="Hillier L.W."/>
            <person name="Minx P."/>
            <person name="Boehm T."/>
            <person name="Wilson R.K."/>
            <person name="Brenner S."/>
            <person name="Warren W.C."/>
        </authorList>
    </citation>
    <scope>NUCLEOTIDE SEQUENCE [LARGE SCALE GENOMIC DNA]</scope>
</reference>
<dbReference type="InterPro" id="IPR006885">
    <property type="entry name" value="NADH_UbQ_FeS_4_mit-like"/>
</dbReference>
<proteinExistence type="inferred from homology"/>
<name>A0A4W3JZG7_CALMI</name>
<comment type="subcellular location">
    <subcellularLocation>
        <location evidence="2 12">Mitochondrion inner membrane</location>
        <topology evidence="2 12">Peripheral membrane protein</topology>
        <orientation evidence="2 12">Matrix side</orientation>
    </subcellularLocation>
</comment>
<evidence type="ECO:0000256" key="10">
    <source>
        <dbReference type="ARBA" id="ARBA00023128"/>
    </source>
</evidence>
<sequence>RSWRRPPPRCVCVCERARERGSLRPGRAATFLSALPTSLPVNVRSLSTSTWRLAESPVHDSQLITVDKKLDITPLTGVPEDHIKTRRVRIFVPARNAMQSGVNNTKKWRIEFDTRERWENPLMGWASSADPLSNMVLTFSTKEDAVAFVEKNDWSYEIMEKRVPKPKVKSYGANYSWNKRTRVSTK</sequence>
<dbReference type="GO" id="GO:0005743">
    <property type="term" value="C:mitochondrial inner membrane"/>
    <property type="evidence" value="ECO:0007669"/>
    <property type="project" value="UniProtKB-SubCell"/>
</dbReference>
<protein>
    <recommendedName>
        <fullName evidence="4 12">NADH dehydrogenase [ubiquinone] iron-sulfur protein 4, mitochondrial</fullName>
    </recommendedName>
</protein>
<dbReference type="GeneTree" id="ENSGT00390000013835"/>
<dbReference type="Proteomes" id="UP000314986">
    <property type="component" value="Unassembled WGS sequence"/>
</dbReference>
<evidence type="ECO:0000256" key="1">
    <source>
        <dbReference type="ARBA" id="ARBA00003195"/>
    </source>
</evidence>
<dbReference type="Gene3D" id="3.30.160.190">
    <property type="entry name" value="atu1810 like domain"/>
    <property type="match status" value="1"/>
</dbReference>
<organism evidence="13 14">
    <name type="scientific">Callorhinchus milii</name>
    <name type="common">Ghost shark</name>
    <dbReference type="NCBI Taxonomy" id="7868"/>
    <lineage>
        <taxon>Eukaryota</taxon>
        <taxon>Metazoa</taxon>
        <taxon>Chordata</taxon>
        <taxon>Craniata</taxon>
        <taxon>Vertebrata</taxon>
        <taxon>Chondrichthyes</taxon>
        <taxon>Holocephali</taxon>
        <taxon>Chimaeriformes</taxon>
        <taxon>Callorhinchidae</taxon>
        <taxon>Callorhinchus</taxon>
    </lineage>
</organism>
<evidence type="ECO:0000256" key="3">
    <source>
        <dbReference type="ARBA" id="ARBA00005882"/>
    </source>
</evidence>
<evidence type="ECO:0000256" key="7">
    <source>
        <dbReference type="ARBA" id="ARBA00022792"/>
    </source>
</evidence>
<dbReference type="Ensembl" id="ENSCMIT00000049078.1">
    <property type="protein sequence ID" value="ENSCMIP00000048402.1"/>
    <property type="gene ID" value="ENSCMIG00000019794.1"/>
</dbReference>
<reference evidence="13" key="4">
    <citation type="submission" date="2025-08" db="UniProtKB">
        <authorList>
            <consortium name="Ensembl"/>
        </authorList>
    </citation>
    <scope>IDENTIFICATION</scope>
</reference>
<evidence type="ECO:0000256" key="9">
    <source>
        <dbReference type="ARBA" id="ARBA00022982"/>
    </source>
</evidence>
<keyword evidence="5 12" id="KW-0813">Transport</keyword>
<reference evidence="13" key="5">
    <citation type="submission" date="2025-09" db="UniProtKB">
        <authorList>
            <consortium name="Ensembl"/>
        </authorList>
    </citation>
    <scope>IDENTIFICATION</scope>
</reference>
<comment type="function">
    <text evidence="1 12">Accessory subunit of the mitochondrial membrane respiratory chain NADH dehydrogenase (Complex I), that is believed not to be involved in catalysis. Complex I functions in the transfer of electrons from NADH to the respiratory chain. The immediate electron acceptor for the enzyme is believed to be ubiquinone.</text>
</comment>
<comment type="similarity">
    <text evidence="3 12">Belongs to the complex I NDUFS4 subunit family.</text>
</comment>
<dbReference type="InParanoid" id="A0A4W3JZG7"/>
<accession>A0A4W3JZG7</accession>
<dbReference type="PANTHER" id="PTHR12219:SF8">
    <property type="entry name" value="NADH DEHYDROGENASE [UBIQUINONE] IRON-SULFUR PROTEIN 4, MITOCHONDRIAL"/>
    <property type="match status" value="1"/>
</dbReference>
<reference evidence="14" key="1">
    <citation type="journal article" date="2006" name="Science">
        <title>Ancient noncoding elements conserved in the human genome.</title>
        <authorList>
            <person name="Venkatesh B."/>
            <person name="Kirkness E.F."/>
            <person name="Loh Y.H."/>
            <person name="Halpern A.L."/>
            <person name="Lee A.P."/>
            <person name="Johnson J."/>
            <person name="Dandona N."/>
            <person name="Viswanathan L.D."/>
            <person name="Tay A."/>
            <person name="Venter J.C."/>
            <person name="Strausberg R.L."/>
            <person name="Brenner S."/>
        </authorList>
    </citation>
    <scope>NUCLEOTIDE SEQUENCE [LARGE SCALE GENOMIC DNA]</scope>
</reference>
<keyword evidence="14" id="KW-1185">Reference proteome</keyword>
<dbReference type="AlphaFoldDB" id="A0A4W3JZG7"/>
<dbReference type="FunFam" id="3.30.160.190:FF:000001">
    <property type="entry name" value="NADH-ubiquinone oxidoreductase 21 kDa subunit mitochondrial"/>
    <property type="match status" value="1"/>
</dbReference>
<evidence type="ECO:0000256" key="8">
    <source>
        <dbReference type="ARBA" id="ARBA00022946"/>
    </source>
</evidence>
<evidence type="ECO:0000313" key="14">
    <source>
        <dbReference type="Proteomes" id="UP000314986"/>
    </source>
</evidence>